<dbReference type="Proteomes" id="UP000037931">
    <property type="component" value="Unassembled WGS sequence"/>
</dbReference>
<dbReference type="PANTHER" id="PTHR35841">
    <property type="entry name" value="PHOSPHONATES-BINDING PERIPLASMIC PROTEIN"/>
    <property type="match status" value="1"/>
</dbReference>
<dbReference type="STRING" id="50340.PF66_00041"/>
<proteinExistence type="predicted"/>
<gene>
    <name evidence="1" type="ORF">PF66_00041</name>
</gene>
<keyword evidence="2" id="KW-1185">Reference proteome</keyword>
<dbReference type="AlphaFoldDB" id="A0A0N1J687"/>
<reference evidence="1 2" key="1">
    <citation type="journal article" date="2015" name="PLoS ONE">
        <title>Rice-Infecting Pseudomonas Genomes Are Highly Accessorized and Harbor Multiple Putative Virulence Mechanisms to Cause Sheath Brown Rot.</title>
        <authorList>
            <person name="Quibod I.L."/>
            <person name="Grande G."/>
            <person name="Oreiro E.G."/>
            <person name="Borja F.N."/>
            <person name="Dossa G.S."/>
            <person name="Mauleon R."/>
            <person name="Cruz C.V."/>
            <person name="Oliva R."/>
        </authorList>
    </citation>
    <scope>NUCLEOTIDE SEQUENCE [LARGE SCALE GENOMIC DNA]</scope>
    <source>
        <strain evidence="1 2">IRRI 6609</strain>
    </source>
</reference>
<accession>A0A0N1J687</accession>
<dbReference type="PATRIC" id="fig|50340.43.peg.41"/>
<organism evidence="1 2">
    <name type="scientific">Pseudomonas asplenii</name>
    <dbReference type="NCBI Taxonomy" id="53407"/>
    <lineage>
        <taxon>Bacteria</taxon>
        <taxon>Pseudomonadati</taxon>
        <taxon>Pseudomonadota</taxon>
        <taxon>Gammaproteobacteria</taxon>
        <taxon>Pseudomonadales</taxon>
        <taxon>Pseudomonadaceae</taxon>
        <taxon>Pseudomonas</taxon>
    </lineage>
</organism>
<evidence type="ECO:0000313" key="1">
    <source>
        <dbReference type="EMBL" id="KPA93117.1"/>
    </source>
</evidence>
<sequence>MTAGYAELLMYVAPEAVQHANEQWLGRILDKLGASRRPAGGLDLMALWLAPDLLLTQTCGYPLMTRLRGQVSVVGRPHYRLPDAADGQHCSLLLARADNPRSALAEFFGSRGVINDDGSNSGMNLLRHSLAALHRDGRFFASVGRSGAHRESLRWLREDLADLAAVDSVTFAYLARFAPQEVAGLRVVARSALSPCLPYIGVAGLAEGEVVRIREAMNQALRELPEVGEVLGLREVLPACEADYQVLLDYRDEAERSGFRLDLPEQGGVSVRG</sequence>
<comment type="caution">
    <text evidence="1">The sequence shown here is derived from an EMBL/GenBank/DDBJ whole genome shotgun (WGS) entry which is preliminary data.</text>
</comment>
<protein>
    <submittedName>
        <fullName evidence="1">ABC-type phosphate/phosphonate transport system, periplasmic component</fullName>
    </submittedName>
</protein>
<dbReference type="RefSeq" id="WP_054061612.1">
    <property type="nucleotide sequence ID" value="NZ_JSYZ01000001.1"/>
</dbReference>
<name>A0A0N1J687_9PSED</name>
<dbReference type="Pfam" id="PF12974">
    <property type="entry name" value="Phosphonate-bd"/>
    <property type="match status" value="1"/>
</dbReference>
<dbReference type="EMBL" id="JSYZ01000001">
    <property type="protein sequence ID" value="KPA93117.1"/>
    <property type="molecule type" value="Genomic_DNA"/>
</dbReference>
<evidence type="ECO:0000313" key="2">
    <source>
        <dbReference type="Proteomes" id="UP000037931"/>
    </source>
</evidence>
<dbReference type="Gene3D" id="3.40.190.10">
    <property type="entry name" value="Periplasmic binding protein-like II"/>
    <property type="match status" value="1"/>
</dbReference>
<dbReference type="SUPFAM" id="SSF53850">
    <property type="entry name" value="Periplasmic binding protein-like II"/>
    <property type="match status" value="1"/>
</dbReference>
<dbReference type="OrthoDB" id="5599602at2"/>
<dbReference type="PANTHER" id="PTHR35841:SF1">
    <property type="entry name" value="PHOSPHONATES-BINDING PERIPLASMIC PROTEIN"/>
    <property type="match status" value="1"/>
</dbReference>